<dbReference type="EMBL" id="QRAN01000015">
    <property type="protein sequence ID" value="RLQ21138.1"/>
    <property type="molecule type" value="Genomic_DNA"/>
</dbReference>
<comment type="caution">
    <text evidence="8">The sequence shown here is derived from an EMBL/GenBank/DDBJ whole genome shotgun (WGS) entry which is preliminary data.</text>
</comment>
<dbReference type="OrthoDB" id="6057322at2"/>
<feature type="transmembrane region" description="Helical" evidence="6">
    <location>
        <begin position="287"/>
        <end position="309"/>
    </location>
</feature>
<evidence type="ECO:0000256" key="4">
    <source>
        <dbReference type="ARBA" id="ARBA00022989"/>
    </source>
</evidence>
<dbReference type="Proteomes" id="UP000265509">
    <property type="component" value="Unassembled WGS sequence"/>
</dbReference>
<gene>
    <name evidence="8" type="ORF">DWB85_13700</name>
</gene>
<dbReference type="InterPro" id="IPR011701">
    <property type="entry name" value="MFS"/>
</dbReference>
<accession>A0A3L7DU82</accession>
<feature type="domain" description="Major facilitator superfamily (MFS) profile" evidence="7">
    <location>
        <begin position="25"/>
        <end position="445"/>
    </location>
</feature>
<keyword evidence="5 6" id="KW-0472">Membrane</keyword>
<dbReference type="SUPFAM" id="SSF103473">
    <property type="entry name" value="MFS general substrate transporter"/>
    <property type="match status" value="1"/>
</dbReference>
<evidence type="ECO:0000256" key="1">
    <source>
        <dbReference type="ARBA" id="ARBA00004141"/>
    </source>
</evidence>
<keyword evidence="2" id="KW-0813">Transport</keyword>
<sequence length="471" mass="50792">MKDSAENNNVEAEPMWPSPRRAWFMVAVLLVAYISSFIDRQLITLLVDPISQDLQLSDTQFSLLAGAAFSIFYMSMGIPLGWLADRFSRRLLIMWGILIWSLMTVLTGVANTYGKIFAARMGVAVGEAALSPAAFSLIADSFPAEKRGGAIAVYTMGAYIGAGLALIIGGAAVAYIAQLPPIELPLVGALASWQTTFIFVGLPGLLIAATVLLIREPPRRGVLQASPLSNGPDARASKAKEASLLHFLKQRWKPFTLVTLAYSFYGMAPIGYMTWTPTIMIRRFEWTAMQTGLLYGSILLLCSTAGVYAGGRCADWLTRKGKSDASVRTALFSFLLATPFAIAAPVMPESISFTVMLALASFFFGAVQSLPGLSLQLITPNQFRAQVIAIYFMIGNLMAMGIGPTLIALISDYVLQDKGNIALALSLVCAVIMPLSALLMTSTLRYYRNSIDEARAWAEPVVTPPAAAARA</sequence>
<feature type="transmembrane region" description="Helical" evidence="6">
    <location>
        <begin position="421"/>
        <end position="440"/>
    </location>
</feature>
<evidence type="ECO:0000313" key="8">
    <source>
        <dbReference type="EMBL" id="RLQ21138.1"/>
    </source>
</evidence>
<evidence type="ECO:0000259" key="7">
    <source>
        <dbReference type="PROSITE" id="PS50850"/>
    </source>
</evidence>
<feature type="transmembrane region" description="Helical" evidence="6">
    <location>
        <begin position="116"/>
        <end position="139"/>
    </location>
</feature>
<dbReference type="GO" id="GO:0016020">
    <property type="term" value="C:membrane"/>
    <property type="evidence" value="ECO:0007669"/>
    <property type="project" value="UniProtKB-SubCell"/>
</dbReference>
<evidence type="ECO:0000313" key="9">
    <source>
        <dbReference type="Proteomes" id="UP000265509"/>
    </source>
</evidence>
<dbReference type="Pfam" id="PF07690">
    <property type="entry name" value="MFS_1"/>
    <property type="match status" value="1"/>
</dbReference>
<name>A0A3L7DU82_9GAMM</name>
<reference evidence="8 9" key="1">
    <citation type="submission" date="2018-07" db="EMBL/GenBank/DDBJ databases">
        <title>Halioglobus sp. genome submission.</title>
        <authorList>
            <person name="Ye M.-Q."/>
            <person name="Du Z.-J."/>
        </authorList>
    </citation>
    <scope>NUCLEOTIDE SEQUENCE [LARGE SCALE GENOMIC DNA]</scope>
    <source>
        <strain evidence="8 9">U0301</strain>
    </source>
</reference>
<keyword evidence="4 6" id="KW-1133">Transmembrane helix</keyword>
<feature type="transmembrane region" description="Helical" evidence="6">
    <location>
        <begin position="151"/>
        <end position="177"/>
    </location>
</feature>
<dbReference type="InterPro" id="IPR036259">
    <property type="entry name" value="MFS_trans_sf"/>
</dbReference>
<dbReference type="PANTHER" id="PTHR23505:SF79">
    <property type="entry name" value="PROTEIN SPINSTER"/>
    <property type="match status" value="1"/>
</dbReference>
<evidence type="ECO:0000256" key="5">
    <source>
        <dbReference type="ARBA" id="ARBA00023136"/>
    </source>
</evidence>
<feature type="transmembrane region" description="Helical" evidence="6">
    <location>
        <begin position="91"/>
        <end position="110"/>
    </location>
</feature>
<feature type="transmembrane region" description="Helical" evidence="6">
    <location>
        <begin position="63"/>
        <end position="84"/>
    </location>
</feature>
<organism evidence="8 9">
    <name type="scientific">Seongchinamella sediminis</name>
    <dbReference type="NCBI Taxonomy" id="2283635"/>
    <lineage>
        <taxon>Bacteria</taxon>
        <taxon>Pseudomonadati</taxon>
        <taxon>Pseudomonadota</taxon>
        <taxon>Gammaproteobacteria</taxon>
        <taxon>Cellvibrionales</taxon>
        <taxon>Halieaceae</taxon>
        <taxon>Seongchinamella</taxon>
    </lineage>
</organism>
<protein>
    <submittedName>
        <fullName evidence="8">MFS transporter</fullName>
    </submittedName>
</protein>
<evidence type="ECO:0000256" key="3">
    <source>
        <dbReference type="ARBA" id="ARBA00022692"/>
    </source>
</evidence>
<dbReference type="PROSITE" id="PS50850">
    <property type="entry name" value="MFS"/>
    <property type="match status" value="1"/>
</dbReference>
<dbReference type="InterPro" id="IPR020846">
    <property type="entry name" value="MFS_dom"/>
</dbReference>
<dbReference type="PANTHER" id="PTHR23505">
    <property type="entry name" value="SPINSTER"/>
    <property type="match status" value="1"/>
</dbReference>
<feature type="transmembrane region" description="Helical" evidence="6">
    <location>
        <begin position="387"/>
        <end position="409"/>
    </location>
</feature>
<feature type="transmembrane region" description="Helical" evidence="6">
    <location>
        <begin position="255"/>
        <end position="275"/>
    </location>
</feature>
<comment type="subcellular location">
    <subcellularLocation>
        <location evidence="1">Membrane</location>
        <topology evidence="1">Multi-pass membrane protein</topology>
    </subcellularLocation>
</comment>
<keyword evidence="3 6" id="KW-0812">Transmembrane</keyword>
<proteinExistence type="predicted"/>
<dbReference type="RefSeq" id="WP_117955668.1">
    <property type="nucleotide sequence ID" value="NZ_QRAN01000015.1"/>
</dbReference>
<dbReference type="Gene3D" id="1.20.1250.20">
    <property type="entry name" value="MFS general substrate transporter like domains"/>
    <property type="match status" value="1"/>
</dbReference>
<evidence type="ECO:0000256" key="6">
    <source>
        <dbReference type="SAM" id="Phobius"/>
    </source>
</evidence>
<dbReference type="CDD" id="cd17328">
    <property type="entry name" value="MFS_spinster_like"/>
    <property type="match status" value="1"/>
</dbReference>
<feature type="transmembrane region" description="Helical" evidence="6">
    <location>
        <begin position="330"/>
        <end position="347"/>
    </location>
</feature>
<feature type="transmembrane region" description="Helical" evidence="6">
    <location>
        <begin position="353"/>
        <end position="375"/>
    </location>
</feature>
<dbReference type="AlphaFoldDB" id="A0A3L7DU82"/>
<keyword evidence="9" id="KW-1185">Reference proteome</keyword>
<feature type="transmembrane region" description="Helical" evidence="6">
    <location>
        <begin position="197"/>
        <end position="214"/>
    </location>
</feature>
<dbReference type="GO" id="GO:0022857">
    <property type="term" value="F:transmembrane transporter activity"/>
    <property type="evidence" value="ECO:0007669"/>
    <property type="project" value="InterPro"/>
</dbReference>
<dbReference type="InterPro" id="IPR044770">
    <property type="entry name" value="MFS_spinster-like"/>
</dbReference>
<evidence type="ECO:0000256" key="2">
    <source>
        <dbReference type="ARBA" id="ARBA00022448"/>
    </source>
</evidence>
<feature type="transmembrane region" description="Helical" evidence="6">
    <location>
        <begin position="22"/>
        <end position="43"/>
    </location>
</feature>